<dbReference type="STRING" id="1508404.JMA_03150"/>
<keyword evidence="1" id="KW-0472">Membrane</keyword>
<dbReference type="OrthoDB" id="2317554at2"/>
<feature type="domain" description="YdbS-like PH" evidence="2">
    <location>
        <begin position="252"/>
        <end position="330"/>
    </location>
</feature>
<evidence type="ECO:0000313" key="4">
    <source>
        <dbReference type="Proteomes" id="UP000031449"/>
    </source>
</evidence>
<accession>A0A0B5ALQ9</accession>
<dbReference type="InterPro" id="IPR005182">
    <property type="entry name" value="YdbS-like_PH"/>
</dbReference>
<sequence length="476" mass="55506">MSNNPKRYHPSWLLFEYVSFLKNAFFFILFLFILRGDVMTGWILWAKIIFVLFAGWTIIHILLKWFFHTYQINNNSIALREGVFVKNHRVVPFERIQNHQTNTNFLHRLFKLTSLTLETGTSDSESSIKFSVITHDEARMILKKIEEQDAIAEVDTEEVLEKPKRTVYFRSTKRDTIKAALTSFSFLAIFPLLSAAYFQVNDFFDLEETTLSAFEYFKAHIGLLALLFIVAMLLSVVIGYIQTVVKYGNYVISADDERIYIEKGVWNTSTFSIQKDKVQAIKIEQPLIKRLLNMVEIKLISAGGLGEEKLETNALYPFMAKHEAYALVNTLLPAYHIEEEMKRLPKKVLFLKLLTPYYGTLIVGGVLFFFQREWLWVTGVVFVLAILSRILDYLFTSYLRHGEFIQTRKGGFSNETLLTRRARIEEIEVQHSWIQRKFDVASLKFSNRAKPVFVSELAYLPKEDVAAFYVWYGERK</sequence>
<organism evidence="3 4">
    <name type="scientific">Jeotgalibacillus malaysiensis</name>
    <dbReference type="NCBI Taxonomy" id="1508404"/>
    <lineage>
        <taxon>Bacteria</taxon>
        <taxon>Bacillati</taxon>
        <taxon>Bacillota</taxon>
        <taxon>Bacilli</taxon>
        <taxon>Bacillales</taxon>
        <taxon>Caryophanaceae</taxon>
        <taxon>Jeotgalibacillus</taxon>
    </lineage>
</organism>
<keyword evidence="1" id="KW-0812">Transmembrane</keyword>
<dbReference type="BioCyc" id="JESP1508404:G14D9-9532-MONOMER"/>
<evidence type="ECO:0000259" key="2">
    <source>
        <dbReference type="Pfam" id="PF03703"/>
    </source>
</evidence>
<dbReference type="PANTHER" id="PTHR34473:SF2">
    <property type="entry name" value="UPF0699 TRANSMEMBRANE PROTEIN YDBT"/>
    <property type="match status" value="1"/>
</dbReference>
<dbReference type="HOGENOM" id="CLU_024617_5_0_9"/>
<feature type="transmembrane region" description="Helical" evidence="1">
    <location>
        <begin position="179"/>
        <end position="200"/>
    </location>
</feature>
<keyword evidence="4" id="KW-1185">Reference proteome</keyword>
<evidence type="ECO:0000256" key="1">
    <source>
        <dbReference type="SAM" id="Phobius"/>
    </source>
</evidence>
<evidence type="ECO:0000313" key="3">
    <source>
        <dbReference type="EMBL" id="AJD89632.1"/>
    </source>
</evidence>
<feature type="domain" description="YdbS-like PH" evidence="2">
    <location>
        <begin position="393"/>
        <end position="471"/>
    </location>
</feature>
<dbReference type="AlphaFoldDB" id="A0A0B5ALQ9"/>
<dbReference type="InterPro" id="IPR014529">
    <property type="entry name" value="UCP026631"/>
</dbReference>
<dbReference type="PANTHER" id="PTHR34473">
    <property type="entry name" value="UPF0699 TRANSMEMBRANE PROTEIN YDBS"/>
    <property type="match status" value="1"/>
</dbReference>
<dbReference type="KEGG" id="jeo:JMA_03150"/>
<feature type="transmembrane region" description="Helical" evidence="1">
    <location>
        <begin position="349"/>
        <end position="370"/>
    </location>
</feature>
<dbReference type="Pfam" id="PF03703">
    <property type="entry name" value="bPH_2"/>
    <property type="match status" value="3"/>
</dbReference>
<proteinExistence type="predicted"/>
<feature type="domain" description="YdbS-like PH" evidence="2">
    <location>
        <begin position="65"/>
        <end position="144"/>
    </location>
</feature>
<gene>
    <name evidence="3" type="ORF">JMA_03150</name>
</gene>
<name>A0A0B5ALQ9_9BACL</name>
<reference evidence="3 4" key="1">
    <citation type="submission" date="2014-08" db="EMBL/GenBank/DDBJ databases">
        <title>Complete genome of a marine bacteria Jeotgalibacillus malaysiensis.</title>
        <authorList>
            <person name="Yaakop A.S."/>
            <person name="Chan K.-G."/>
            <person name="Goh K.M."/>
        </authorList>
    </citation>
    <scope>NUCLEOTIDE SEQUENCE [LARGE SCALE GENOMIC DNA]</scope>
    <source>
        <strain evidence="3 4">D5</strain>
    </source>
</reference>
<protein>
    <recommendedName>
        <fullName evidence="2">YdbS-like PH domain-containing protein</fullName>
    </recommendedName>
</protein>
<feature type="transmembrane region" description="Helical" evidence="1">
    <location>
        <begin position="12"/>
        <end position="36"/>
    </location>
</feature>
<feature type="transmembrane region" description="Helical" evidence="1">
    <location>
        <begin position="376"/>
        <end position="399"/>
    </location>
</feature>
<dbReference type="PIRSF" id="PIRSF026631">
    <property type="entry name" value="UCP026631"/>
    <property type="match status" value="1"/>
</dbReference>
<keyword evidence="1" id="KW-1133">Transmembrane helix</keyword>
<dbReference type="EMBL" id="CP009416">
    <property type="protein sequence ID" value="AJD89632.1"/>
    <property type="molecule type" value="Genomic_DNA"/>
</dbReference>
<feature type="transmembrane region" description="Helical" evidence="1">
    <location>
        <begin position="42"/>
        <end position="63"/>
    </location>
</feature>
<feature type="transmembrane region" description="Helical" evidence="1">
    <location>
        <begin position="220"/>
        <end position="241"/>
    </location>
</feature>
<dbReference type="Proteomes" id="UP000031449">
    <property type="component" value="Chromosome"/>
</dbReference>